<name>A0AAP8PY25_SERMA</name>
<feature type="chain" id="PRO_5043020624" evidence="1">
    <location>
        <begin position="33"/>
        <end position="75"/>
    </location>
</feature>
<organism evidence="2">
    <name type="scientific">Serratia marcescens</name>
    <dbReference type="NCBI Taxonomy" id="615"/>
    <lineage>
        <taxon>Bacteria</taxon>
        <taxon>Pseudomonadati</taxon>
        <taxon>Pseudomonadota</taxon>
        <taxon>Gammaproteobacteria</taxon>
        <taxon>Enterobacterales</taxon>
        <taxon>Yersiniaceae</taxon>
        <taxon>Serratia</taxon>
    </lineage>
</organism>
<protein>
    <submittedName>
        <fullName evidence="2">Uncharacterized protein</fullName>
    </submittedName>
</protein>
<reference evidence="2" key="1">
    <citation type="submission" date="2018-01" db="EMBL/GenBank/DDBJ databases">
        <title>The opportunistic pathogen Serratia marcescens is an overlooked threat to honeybees.</title>
        <authorList>
            <person name="Raymann K."/>
            <person name="Shaffer Z."/>
            <person name="Coon K."/>
            <person name="Salisbury S."/>
            <person name="Moran N.A."/>
        </authorList>
    </citation>
    <scope>NUCLEOTIDE SEQUENCE [LARGE SCALE GENOMIC DNA]</scope>
    <source>
        <strain evidence="2">KZ19</strain>
    </source>
</reference>
<accession>A0AAP8PY25</accession>
<dbReference type="EMBL" id="PQGI01000006">
    <property type="protein sequence ID" value="POP17311.1"/>
    <property type="molecule type" value="Genomic_DNA"/>
</dbReference>
<keyword evidence="1" id="KW-0732">Signal</keyword>
<proteinExistence type="predicted"/>
<gene>
    <name evidence="2" type="ORF">C3R40_07510</name>
</gene>
<feature type="signal peptide" evidence="1">
    <location>
        <begin position="1"/>
        <end position="32"/>
    </location>
</feature>
<dbReference type="AlphaFoldDB" id="A0AAP8PY25"/>
<sequence length="75" mass="8021">MDVTGVIMMKSNKLIGALMGAALMSVCGMASAQEHGGDAVAVVNAAKISFQKQCKVERVSATKTKMVCRYTNYKF</sequence>
<evidence type="ECO:0000256" key="1">
    <source>
        <dbReference type="SAM" id="SignalP"/>
    </source>
</evidence>
<evidence type="ECO:0000313" key="2">
    <source>
        <dbReference type="EMBL" id="POP17311.1"/>
    </source>
</evidence>
<comment type="caution">
    <text evidence="2">The sequence shown here is derived from an EMBL/GenBank/DDBJ whole genome shotgun (WGS) entry which is preliminary data.</text>
</comment>